<protein>
    <submittedName>
        <fullName evidence="1">Putative membrane protein</fullName>
    </submittedName>
</protein>
<proteinExistence type="predicted"/>
<dbReference type="AlphaFoldDB" id="A0A0B6ARL7"/>
<dbReference type="Proteomes" id="UP000031829">
    <property type="component" value="Chromosome"/>
</dbReference>
<dbReference type="RefSeq" id="WP_034651890.1">
    <property type="nucleotide sequence ID" value="NZ_BCVB01000016.1"/>
</dbReference>
<sequence>MDATVKTTKSGIIGGVLGGISLLYVIINTLLILNFFTGLIAAEKLQGLPIIAPIFLVPLMIVPAIIGFFIKKDKLCLWAIILNIILFLVPISYHVIGTLVFGP</sequence>
<dbReference type="EMBL" id="CP009920">
    <property type="protein sequence ID" value="AJI23323.1"/>
    <property type="molecule type" value="Genomic_DNA"/>
</dbReference>
<dbReference type="HOGENOM" id="CLU_2258030_0_0_9"/>
<reference evidence="1 2" key="1">
    <citation type="journal article" date="2015" name="Genome Announc.">
        <title>Complete genome sequences for 35 biothreat assay-relevant bacillus species.</title>
        <authorList>
            <person name="Johnson S.L."/>
            <person name="Daligault H.E."/>
            <person name="Davenport K.W."/>
            <person name="Jaissle J."/>
            <person name="Frey K.G."/>
            <person name="Ladner J.T."/>
            <person name="Broomall S.M."/>
            <person name="Bishop-Lilly K.A."/>
            <person name="Bruce D.C."/>
            <person name="Gibbons H.S."/>
            <person name="Coyne S.R."/>
            <person name="Lo C.C."/>
            <person name="Meincke L."/>
            <person name="Munk A.C."/>
            <person name="Koroleva G.I."/>
            <person name="Rosenzweig C.N."/>
            <person name="Palacios G.F."/>
            <person name="Redden C.L."/>
            <person name="Minogue T.D."/>
            <person name="Chain P.S."/>
        </authorList>
    </citation>
    <scope>NUCLEOTIDE SEQUENCE [LARGE SCALE GENOMIC DNA]</scope>
    <source>
        <strain evidence="2">ATCC 14581 / DSM 32 / JCM 2506 / NBRC 15308 / NCIMB 9376 / NCTC 10342 / NRRL B-14308 / VKM B-512</strain>
    </source>
</reference>
<dbReference type="GeneID" id="93642830"/>
<dbReference type="KEGG" id="bmeg:BG04_4846"/>
<evidence type="ECO:0000313" key="2">
    <source>
        <dbReference type="Proteomes" id="UP000031829"/>
    </source>
</evidence>
<evidence type="ECO:0000313" key="1">
    <source>
        <dbReference type="EMBL" id="AJI23323.1"/>
    </source>
</evidence>
<name>A0A0B6ARL7_PRIM2</name>
<gene>
    <name evidence="1" type="ORF">BG04_4846</name>
</gene>
<organism evidence="1 2">
    <name type="scientific">Priestia megaterium (strain ATCC 14581 / DSM 32 / CCUG 1817 / JCM 2506 / NBRC 15308 / NCIMB 9376 / NCTC 10342 / NRRL B-14308 / VKM B-512 / Ford 19)</name>
    <name type="common">Bacillus megaterium</name>
    <dbReference type="NCBI Taxonomy" id="1348623"/>
    <lineage>
        <taxon>Bacteria</taxon>
        <taxon>Bacillati</taxon>
        <taxon>Bacillota</taxon>
        <taxon>Bacilli</taxon>
        <taxon>Bacillales</taxon>
        <taxon>Bacillaceae</taxon>
        <taxon>Priestia</taxon>
    </lineage>
</organism>
<accession>A0A0B6ARL7</accession>